<feature type="transmembrane region" description="Helical" evidence="1">
    <location>
        <begin position="129"/>
        <end position="148"/>
    </location>
</feature>
<feature type="transmembrane region" description="Helical" evidence="1">
    <location>
        <begin position="32"/>
        <end position="59"/>
    </location>
</feature>
<evidence type="ECO:0000313" key="3">
    <source>
        <dbReference type="Proteomes" id="UP000319143"/>
    </source>
</evidence>
<name>A0A5C6DHG7_9BACT</name>
<dbReference type="OrthoDB" id="276766at2"/>
<dbReference type="AlphaFoldDB" id="A0A5C6DHG7"/>
<reference evidence="2 3" key="1">
    <citation type="submission" date="2019-02" db="EMBL/GenBank/DDBJ databases">
        <title>Deep-cultivation of Planctomycetes and their phenomic and genomic characterization uncovers novel biology.</title>
        <authorList>
            <person name="Wiegand S."/>
            <person name="Jogler M."/>
            <person name="Boedeker C."/>
            <person name="Pinto D."/>
            <person name="Vollmers J."/>
            <person name="Rivas-Marin E."/>
            <person name="Kohn T."/>
            <person name="Peeters S.H."/>
            <person name="Heuer A."/>
            <person name="Rast P."/>
            <person name="Oberbeckmann S."/>
            <person name="Bunk B."/>
            <person name="Jeske O."/>
            <person name="Meyerdierks A."/>
            <person name="Storesund J.E."/>
            <person name="Kallscheuer N."/>
            <person name="Luecker S."/>
            <person name="Lage O.M."/>
            <person name="Pohl T."/>
            <person name="Merkel B.J."/>
            <person name="Hornburger P."/>
            <person name="Mueller R.-W."/>
            <person name="Bruemmer F."/>
            <person name="Labrenz M."/>
            <person name="Spormann A.M."/>
            <person name="Op Den Camp H."/>
            <person name="Overmann J."/>
            <person name="Amann R."/>
            <person name="Jetten M.S.M."/>
            <person name="Mascher T."/>
            <person name="Medema M.H."/>
            <person name="Devos D.P."/>
            <person name="Kaster A.-K."/>
            <person name="Ovreas L."/>
            <person name="Rohde M."/>
            <person name="Galperin M.Y."/>
            <person name="Jogler C."/>
        </authorList>
    </citation>
    <scope>NUCLEOTIDE SEQUENCE [LARGE SCALE GENOMIC DNA]</scope>
    <source>
        <strain evidence="2 3">Poly41</strain>
    </source>
</reference>
<organism evidence="2 3">
    <name type="scientific">Novipirellula artificiosorum</name>
    <dbReference type="NCBI Taxonomy" id="2528016"/>
    <lineage>
        <taxon>Bacteria</taxon>
        <taxon>Pseudomonadati</taxon>
        <taxon>Planctomycetota</taxon>
        <taxon>Planctomycetia</taxon>
        <taxon>Pirellulales</taxon>
        <taxon>Pirellulaceae</taxon>
        <taxon>Novipirellula</taxon>
    </lineage>
</organism>
<keyword evidence="3" id="KW-1185">Reference proteome</keyword>
<feature type="transmembrane region" description="Helical" evidence="1">
    <location>
        <begin position="96"/>
        <end position="117"/>
    </location>
</feature>
<proteinExistence type="predicted"/>
<evidence type="ECO:0000256" key="1">
    <source>
        <dbReference type="SAM" id="Phobius"/>
    </source>
</evidence>
<comment type="caution">
    <text evidence="2">The sequence shown here is derived from an EMBL/GenBank/DDBJ whole genome shotgun (WGS) entry which is preliminary data.</text>
</comment>
<dbReference type="Proteomes" id="UP000319143">
    <property type="component" value="Unassembled WGS sequence"/>
</dbReference>
<gene>
    <name evidence="2" type="ORF">Poly41_38510</name>
</gene>
<dbReference type="EMBL" id="SJPV01000006">
    <property type="protein sequence ID" value="TWU36098.1"/>
    <property type="molecule type" value="Genomic_DNA"/>
</dbReference>
<sequence>MNDSSNPYVEARVSEAVTGPNDSATVVRPTGITVVGVLSILAGILGLLGSVGGVVNLIFGQKMASMFNQGMPQQDAQAEMQRELAAVVAKYMIPNVLILIVGAVLGACFLSGGIGVIRRKPWSRLLLRRTLFFAILCEVLRMILYGFTQLEMVPITRTYFERMAADQGGGAAAMAQFSGFAMLIGLAFYAVWALIKLGIMFWGRMYLNRSELDPYFTTESVG</sequence>
<keyword evidence="1" id="KW-1133">Transmembrane helix</keyword>
<keyword evidence="1" id="KW-0472">Membrane</keyword>
<protein>
    <submittedName>
        <fullName evidence="2">Uncharacterized protein</fullName>
    </submittedName>
</protein>
<dbReference type="RefSeq" id="WP_146528130.1">
    <property type="nucleotide sequence ID" value="NZ_SJPV01000006.1"/>
</dbReference>
<accession>A0A5C6DHG7</accession>
<evidence type="ECO:0000313" key="2">
    <source>
        <dbReference type="EMBL" id="TWU36098.1"/>
    </source>
</evidence>
<keyword evidence="1" id="KW-0812">Transmembrane</keyword>
<feature type="transmembrane region" description="Helical" evidence="1">
    <location>
        <begin position="168"/>
        <end position="195"/>
    </location>
</feature>